<reference evidence="1" key="1">
    <citation type="submission" date="2023-03" db="EMBL/GenBank/DDBJ databases">
        <title>Cellulosimicrobium cellulans NBRC 103059.</title>
        <authorList>
            <person name="Ichikawa N."/>
            <person name="Sato H."/>
            <person name="Tonouchi N."/>
        </authorList>
    </citation>
    <scope>NUCLEOTIDE SEQUENCE</scope>
    <source>
        <strain evidence="1">NBRC 103059</strain>
    </source>
</reference>
<protein>
    <recommendedName>
        <fullName evidence="3">Helix-turn-helix domain-containing protein</fullName>
    </recommendedName>
</protein>
<name>A0AAV5PCP6_CELCE</name>
<evidence type="ECO:0008006" key="3">
    <source>
        <dbReference type="Google" id="ProtNLM"/>
    </source>
</evidence>
<gene>
    <name evidence="1" type="ORF">Ccel01_27010</name>
</gene>
<organism evidence="1 2">
    <name type="scientific">Cellulosimicrobium cellulans</name>
    <name type="common">Arthrobacter luteus</name>
    <dbReference type="NCBI Taxonomy" id="1710"/>
    <lineage>
        <taxon>Bacteria</taxon>
        <taxon>Bacillati</taxon>
        <taxon>Actinomycetota</taxon>
        <taxon>Actinomycetes</taxon>
        <taxon>Micrococcales</taxon>
        <taxon>Promicromonosporaceae</taxon>
        <taxon>Cellulosimicrobium</taxon>
    </lineage>
</organism>
<evidence type="ECO:0000313" key="2">
    <source>
        <dbReference type="Proteomes" id="UP001165168"/>
    </source>
</evidence>
<sequence>MNLESGRVGANRLTSDQREALCAPAPAGATGRTRHPREDVLAPGASCRALSSSARTRVLRRGVTLVHDRKVATPTA</sequence>
<accession>A0AAV5PCP6</accession>
<proteinExistence type="predicted"/>
<dbReference type="Proteomes" id="UP001165168">
    <property type="component" value="Unassembled WGS sequence"/>
</dbReference>
<evidence type="ECO:0000313" key="1">
    <source>
        <dbReference type="EMBL" id="GLY58099.1"/>
    </source>
</evidence>
<comment type="caution">
    <text evidence="1">The sequence shown here is derived from an EMBL/GenBank/DDBJ whole genome shotgun (WGS) entry which is preliminary data.</text>
</comment>
<dbReference type="EMBL" id="BSTG01000003">
    <property type="protein sequence ID" value="GLY58099.1"/>
    <property type="molecule type" value="Genomic_DNA"/>
</dbReference>
<dbReference type="AlphaFoldDB" id="A0AAV5PCP6"/>